<protein>
    <submittedName>
        <fullName evidence="1">Uncharacterized protein</fullName>
    </submittedName>
</protein>
<dbReference type="InterPro" id="IPR044548">
    <property type="entry name" value="AF0060_NTP-PPase_MazG-like"/>
</dbReference>
<dbReference type="SUPFAM" id="SSF101386">
    <property type="entry name" value="all-alpha NTP pyrophosphatases"/>
    <property type="match status" value="1"/>
</dbReference>
<organism evidence="1 2">
    <name type="scientific">Paraclostridium sordellii</name>
    <name type="common">Clostridium sordellii</name>
    <dbReference type="NCBI Taxonomy" id="1505"/>
    <lineage>
        <taxon>Bacteria</taxon>
        <taxon>Bacillati</taxon>
        <taxon>Bacillota</taxon>
        <taxon>Clostridia</taxon>
        <taxon>Peptostreptococcales</taxon>
        <taxon>Peptostreptococcaceae</taxon>
        <taxon>Paraclostridium</taxon>
    </lineage>
</organism>
<accession>A0A0C7Q113</accession>
<dbReference type="Gene3D" id="1.10.287.1080">
    <property type="entry name" value="MazG-like"/>
    <property type="match status" value="1"/>
</dbReference>
<dbReference type="EMBL" id="CEKZ01000003">
    <property type="protein sequence ID" value="CEQ02717.1"/>
    <property type="molecule type" value="Genomic_DNA"/>
</dbReference>
<dbReference type="OrthoDB" id="1755031at2"/>
<dbReference type="CDD" id="cd11533">
    <property type="entry name" value="NTP-PPase_Af0060_like"/>
    <property type="match status" value="1"/>
</dbReference>
<reference evidence="1 2" key="1">
    <citation type="submission" date="2015-01" db="EMBL/GenBank/DDBJ databases">
        <authorList>
            <person name="Aslett A.Martin."/>
            <person name="De Silva Nishadi"/>
        </authorList>
    </citation>
    <scope>NUCLEOTIDE SEQUENCE [LARGE SCALE GENOMIC DNA]</scope>
    <source>
        <strain evidence="1 2">R28058</strain>
    </source>
</reference>
<gene>
    <name evidence="1" type="ORF">R28058_04501</name>
</gene>
<name>A0A0C7Q113_PARSO</name>
<dbReference type="RefSeq" id="WP_055334596.1">
    <property type="nucleotide sequence ID" value="NZ_CDNF01000003.1"/>
</dbReference>
<dbReference type="AlphaFoldDB" id="A0A0C7Q113"/>
<evidence type="ECO:0000313" key="1">
    <source>
        <dbReference type="EMBL" id="CEQ02717.1"/>
    </source>
</evidence>
<dbReference type="Proteomes" id="UP000049127">
    <property type="component" value="Unassembled WGS sequence"/>
</dbReference>
<proteinExistence type="predicted"/>
<sequence>MKNDSLVNFKEIESLTKLDKKTLVERTLKLSEEVGEVSQAVLSYSKACGCEYKNKTKEDIVEECLDVIIVASSIISQSCENNVDLEEVKNIYGKKLSKWKEKCQS</sequence>
<evidence type="ECO:0000313" key="2">
    <source>
        <dbReference type="Proteomes" id="UP000049127"/>
    </source>
</evidence>